<organism evidence="1 2">
    <name type="scientific">Streptomyces virginiae</name>
    <name type="common">Streptomyces cinnamonensis</name>
    <dbReference type="NCBI Taxonomy" id="1961"/>
    <lineage>
        <taxon>Bacteria</taxon>
        <taxon>Bacillati</taxon>
        <taxon>Actinomycetota</taxon>
        <taxon>Actinomycetes</taxon>
        <taxon>Kitasatosporales</taxon>
        <taxon>Streptomycetaceae</taxon>
        <taxon>Streptomyces</taxon>
    </lineage>
</organism>
<evidence type="ECO:0000313" key="2">
    <source>
        <dbReference type="Proteomes" id="UP000660554"/>
    </source>
</evidence>
<protein>
    <submittedName>
        <fullName evidence="1">Uncharacterized protein</fullName>
    </submittedName>
</protein>
<dbReference type="EMBL" id="BNDV01000008">
    <property type="protein sequence ID" value="GHI13234.1"/>
    <property type="molecule type" value="Genomic_DNA"/>
</dbReference>
<dbReference type="Proteomes" id="UP000660554">
    <property type="component" value="Unassembled WGS sequence"/>
</dbReference>
<proteinExistence type="predicted"/>
<comment type="caution">
    <text evidence="1">The sequence shown here is derived from an EMBL/GenBank/DDBJ whole genome shotgun (WGS) entry which is preliminary data.</text>
</comment>
<name>A0ABQ3NKJ7_STRVG</name>
<gene>
    <name evidence="1" type="ORF">Scinn_26970</name>
</gene>
<sequence length="92" mass="9386">MGIGAFLLACGLISTTGGALVALDIRGAAVALERRADANALRDRLDRGSLEPAPILMTRPSPLSRTVFRCLGAAVALCGLALTVKGLLELAA</sequence>
<dbReference type="GeneID" id="86953283"/>
<accession>A0ABQ3NKJ7</accession>
<reference evidence="2" key="1">
    <citation type="submission" date="2020-09" db="EMBL/GenBank/DDBJ databases">
        <title>Whole genome shotgun sequence of Streptomyces cinnamonensis NBRC 15873.</title>
        <authorList>
            <person name="Komaki H."/>
            <person name="Tamura T."/>
        </authorList>
    </citation>
    <scope>NUCLEOTIDE SEQUENCE [LARGE SCALE GENOMIC DNA]</scope>
    <source>
        <strain evidence="2">NBRC 15873</strain>
    </source>
</reference>
<keyword evidence="2" id="KW-1185">Reference proteome</keyword>
<dbReference type="RefSeq" id="WP_030658300.1">
    <property type="nucleotide sequence ID" value="NZ_BMRU01000001.1"/>
</dbReference>
<evidence type="ECO:0000313" key="1">
    <source>
        <dbReference type="EMBL" id="GHI13234.1"/>
    </source>
</evidence>